<evidence type="ECO:0000313" key="1">
    <source>
        <dbReference type="EMBL" id="SKB68189.1"/>
    </source>
</evidence>
<name>A0A1T5D949_9SPHI</name>
<dbReference type="STRING" id="623280.SAMN05660226_02622"/>
<organism evidence="1 2">
    <name type="scientific">Parapedobacter luteus</name>
    <dbReference type="NCBI Taxonomy" id="623280"/>
    <lineage>
        <taxon>Bacteria</taxon>
        <taxon>Pseudomonadati</taxon>
        <taxon>Bacteroidota</taxon>
        <taxon>Sphingobacteriia</taxon>
        <taxon>Sphingobacteriales</taxon>
        <taxon>Sphingobacteriaceae</taxon>
        <taxon>Parapedobacter</taxon>
    </lineage>
</organism>
<sequence>METFDVTRLYTDEKGDSRFETIRYPLTDAGPIGYLSERYPVREIIFRKVPAGYDYTFHNAPQRQFIVMLDIGVEIETSTGEKRQFQPGEIILVEDTTGKGHRTRNLAPQVRSSLFITVA</sequence>
<dbReference type="EMBL" id="FUYS01000006">
    <property type="protein sequence ID" value="SKB68189.1"/>
    <property type="molecule type" value="Genomic_DNA"/>
</dbReference>
<dbReference type="AlphaFoldDB" id="A0A1T5D949"/>
<protein>
    <recommendedName>
        <fullName evidence="3">Cupin domain-containing protein</fullName>
    </recommendedName>
</protein>
<evidence type="ECO:0008006" key="3">
    <source>
        <dbReference type="Google" id="ProtNLM"/>
    </source>
</evidence>
<proteinExistence type="predicted"/>
<keyword evidence="2" id="KW-1185">Reference proteome</keyword>
<accession>A0A1T5D949</accession>
<dbReference type="OrthoDB" id="4205621at2"/>
<gene>
    <name evidence="1" type="ORF">SAMN05660226_02622</name>
</gene>
<dbReference type="Proteomes" id="UP000190541">
    <property type="component" value="Unassembled WGS sequence"/>
</dbReference>
<reference evidence="1 2" key="1">
    <citation type="submission" date="2017-02" db="EMBL/GenBank/DDBJ databases">
        <authorList>
            <person name="Peterson S.W."/>
        </authorList>
    </citation>
    <scope>NUCLEOTIDE SEQUENCE [LARGE SCALE GENOMIC DNA]</scope>
    <source>
        <strain evidence="1 2">DSM 22899</strain>
    </source>
</reference>
<dbReference type="RefSeq" id="WP_079717305.1">
    <property type="nucleotide sequence ID" value="NZ_FUYS01000006.1"/>
</dbReference>
<evidence type="ECO:0000313" key="2">
    <source>
        <dbReference type="Proteomes" id="UP000190541"/>
    </source>
</evidence>